<accession>A0A2M4CCU0</accession>
<reference evidence="1" key="1">
    <citation type="submission" date="2018-01" db="EMBL/GenBank/DDBJ databases">
        <title>An insight into the sialome of Amazonian anophelines.</title>
        <authorList>
            <person name="Ribeiro J.M."/>
            <person name="Scarpassa V."/>
            <person name="Calvo E."/>
        </authorList>
    </citation>
    <scope>NUCLEOTIDE SEQUENCE</scope>
    <source>
        <tissue evidence="1">Salivary glands</tissue>
    </source>
</reference>
<organism evidence="1">
    <name type="scientific">Anopheles marajoara</name>
    <dbReference type="NCBI Taxonomy" id="58244"/>
    <lineage>
        <taxon>Eukaryota</taxon>
        <taxon>Metazoa</taxon>
        <taxon>Ecdysozoa</taxon>
        <taxon>Arthropoda</taxon>
        <taxon>Hexapoda</taxon>
        <taxon>Insecta</taxon>
        <taxon>Pterygota</taxon>
        <taxon>Neoptera</taxon>
        <taxon>Endopterygota</taxon>
        <taxon>Diptera</taxon>
        <taxon>Nematocera</taxon>
        <taxon>Culicoidea</taxon>
        <taxon>Culicidae</taxon>
        <taxon>Anophelinae</taxon>
        <taxon>Anopheles</taxon>
    </lineage>
</organism>
<dbReference type="AlphaFoldDB" id="A0A2M4CCU0"/>
<name>A0A2M4CCU0_9DIPT</name>
<dbReference type="EMBL" id="GGFJ01014001">
    <property type="protein sequence ID" value="MBW63142.1"/>
    <property type="molecule type" value="Transcribed_RNA"/>
</dbReference>
<evidence type="ECO:0000313" key="1">
    <source>
        <dbReference type="EMBL" id="MBW63142.1"/>
    </source>
</evidence>
<sequence length="75" mass="8099">MGAVVAAFVGFAGLRQRRACVTLWIATLEVVPAATTMTTRRPVVMVTGRFRRIQGDAARNPIIAGTQQVSRSDLL</sequence>
<protein>
    <submittedName>
        <fullName evidence="1">Putative secreted protein</fullName>
    </submittedName>
</protein>
<proteinExistence type="predicted"/>